<reference evidence="2 3" key="1">
    <citation type="submission" date="2020-05" db="EMBL/GenBank/DDBJ databases">
        <title>Nakamurella sp. DB0629 isolated from air conditioner.</title>
        <authorList>
            <person name="Kim D.H."/>
            <person name="Kim D.-U."/>
        </authorList>
    </citation>
    <scope>NUCLEOTIDE SEQUENCE [LARGE SCALE GENOMIC DNA]</scope>
    <source>
        <strain evidence="2 3">DB0629</strain>
    </source>
</reference>
<evidence type="ECO:0000313" key="3">
    <source>
        <dbReference type="Proteomes" id="UP000562984"/>
    </source>
</evidence>
<dbReference type="EMBL" id="JABEND010000003">
    <property type="protein sequence ID" value="NNG35300.1"/>
    <property type="molecule type" value="Genomic_DNA"/>
</dbReference>
<accession>A0A849A9Y9</accession>
<gene>
    <name evidence="2" type="ORF">HKD39_06150</name>
</gene>
<dbReference type="Pfam" id="PF20283">
    <property type="entry name" value="CTD7"/>
    <property type="match status" value="1"/>
</dbReference>
<name>A0A849A9Y9_9ACTN</name>
<evidence type="ECO:0000313" key="2">
    <source>
        <dbReference type="EMBL" id="NNG35300.1"/>
    </source>
</evidence>
<sequence length="403" mass="45351">MSSPDANRFSAAGSTLGYLAQVEYALLIALQRMDGDVELRLSIETADDITFEVEGSPRELWQSKHHVSRHGSLGDGSPDIWKTLHNWIETAGDGSACFLITTVTAPAGSAARLLGPSRGPQDVLAARDKLDAIAREAGNKAHATYHARYLGLTDDERLELLGRVTVLEGAVDAATLTDRLVGSVRKSTTAQRRLPLVERLRGWWYRRALSHLSLIAGGTSDWINLTEIEDQLLSIAQSLRDDNLPLDYGDQPEPTKSEVDEDDRVFVEQLQIILLHHERIRQAVYDHNRAFLQRSRWQREQLLAIGELDTYDRRLIEEWKRVFLPLVEPSGYSAISDADKRRGAQQLYLKLQERTLPEIRAEVQSGYIPLGSLHILADRLQVGWHPDWIDLLKHRLDEAQGVA</sequence>
<dbReference type="AlphaFoldDB" id="A0A849A9Y9"/>
<feature type="domain" description="ABC-three component systems C-terminal" evidence="1">
    <location>
        <begin position="266"/>
        <end position="391"/>
    </location>
</feature>
<evidence type="ECO:0000259" key="1">
    <source>
        <dbReference type="Pfam" id="PF20283"/>
    </source>
</evidence>
<protein>
    <recommendedName>
        <fullName evidence="1">ABC-three component systems C-terminal domain-containing protein</fullName>
    </recommendedName>
</protein>
<organism evidence="2 3">
    <name type="scientific">Nakamurella aerolata</name>
    <dbReference type="NCBI Taxonomy" id="1656892"/>
    <lineage>
        <taxon>Bacteria</taxon>
        <taxon>Bacillati</taxon>
        <taxon>Actinomycetota</taxon>
        <taxon>Actinomycetes</taxon>
        <taxon>Nakamurellales</taxon>
        <taxon>Nakamurellaceae</taxon>
        <taxon>Nakamurella</taxon>
    </lineage>
</organism>
<dbReference type="Proteomes" id="UP000562984">
    <property type="component" value="Unassembled WGS sequence"/>
</dbReference>
<proteinExistence type="predicted"/>
<comment type="caution">
    <text evidence="2">The sequence shown here is derived from an EMBL/GenBank/DDBJ whole genome shotgun (WGS) entry which is preliminary data.</text>
</comment>
<dbReference type="InterPro" id="IPR046913">
    <property type="entry name" value="ABC-3C_CTD7"/>
</dbReference>
<keyword evidence="3" id="KW-1185">Reference proteome</keyword>
<dbReference type="RefSeq" id="WP_171199014.1">
    <property type="nucleotide sequence ID" value="NZ_JABEND010000003.1"/>
</dbReference>